<dbReference type="SUPFAM" id="SSF56219">
    <property type="entry name" value="DNase I-like"/>
    <property type="match status" value="1"/>
</dbReference>
<reference evidence="1 2" key="1">
    <citation type="journal article" date="2015" name="Genome Announc.">
        <title>Expanding the biotechnology potential of lactobacilli through comparative genomics of 213 strains and associated genera.</title>
        <authorList>
            <person name="Sun Z."/>
            <person name="Harris H.M."/>
            <person name="McCann A."/>
            <person name="Guo C."/>
            <person name="Argimon S."/>
            <person name="Zhang W."/>
            <person name="Yang X."/>
            <person name="Jeffery I.B."/>
            <person name="Cooney J.C."/>
            <person name="Kagawa T.F."/>
            <person name="Liu W."/>
            <person name="Song Y."/>
            <person name="Salvetti E."/>
            <person name="Wrobel A."/>
            <person name="Rasinkangas P."/>
            <person name="Parkhill J."/>
            <person name="Rea M.C."/>
            <person name="O'Sullivan O."/>
            <person name="Ritari J."/>
            <person name="Douillard F.P."/>
            <person name="Paul Ross R."/>
            <person name="Yang R."/>
            <person name="Briner A.E."/>
            <person name="Felis G.E."/>
            <person name="de Vos W.M."/>
            <person name="Barrangou R."/>
            <person name="Klaenhammer T.R."/>
            <person name="Caufield P.W."/>
            <person name="Cui Y."/>
            <person name="Zhang H."/>
            <person name="O'Toole P.W."/>
        </authorList>
    </citation>
    <scope>NUCLEOTIDE SEQUENCE [LARGE SCALE GENOMIC DNA]</scope>
    <source>
        <strain evidence="1 2">DSM 5707</strain>
    </source>
</reference>
<dbReference type="AlphaFoldDB" id="A0A0R1YRH2"/>
<name>A0A0R1YRH2_9LACO</name>
<organism evidence="1 2">
    <name type="scientific">Lentilactobacillus parabuchneri DSM 5707 = NBRC 107865</name>
    <dbReference type="NCBI Taxonomy" id="1423784"/>
    <lineage>
        <taxon>Bacteria</taxon>
        <taxon>Bacillati</taxon>
        <taxon>Bacillota</taxon>
        <taxon>Bacilli</taxon>
        <taxon>Lactobacillales</taxon>
        <taxon>Lactobacillaceae</taxon>
        <taxon>Lentilactobacillus</taxon>
    </lineage>
</organism>
<accession>A0A0R1YRH2</accession>
<dbReference type="EMBL" id="AZGK01000020">
    <property type="protein sequence ID" value="KRM45134.1"/>
    <property type="molecule type" value="Genomic_DNA"/>
</dbReference>
<evidence type="ECO:0000313" key="1">
    <source>
        <dbReference type="EMBL" id="KRM45134.1"/>
    </source>
</evidence>
<dbReference type="RefSeq" id="WP_057910592.1">
    <property type="nucleotide sequence ID" value="NZ_AZGK01000020.1"/>
</dbReference>
<dbReference type="GeneID" id="69803224"/>
<dbReference type="InterPro" id="IPR036691">
    <property type="entry name" value="Endo/exonu/phosph_ase_sf"/>
</dbReference>
<dbReference type="Gene3D" id="3.60.10.10">
    <property type="entry name" value="Endonuclease/exonuclease/phosphatase"/>
    <property type="match status" value="1"/>
</dbReference>
<gene>
    <name evidence="1" type="ORF">FC51_GL001234</name>
</gene>
<dbReference type="PATRIC" id="fig|1423784.4.peg.1248"/>
<protein>
    <recommendedName>
        <fullName evidence="3">Endonuclease/exonuclease/phosphatase family protein</fullName>
    </recommendedName>
</protein>
<evidence type="ECO:0000313" key="2">
    <source>
        <dbReference type="Proteomes" id="UP000051957"/>
    </source>
</evidence>
<evidence type="ECO:0008006" key="3">
    <source>
        <dbReference type="Google" id="ProtNLM"/>
    </source>
</evidence>
<sequence>MRVVFWNCNGGFRNKYQYITKFDADLYIIAEVEGIDKLNNEQFKRDVQSEQYLAFPGDKKGLLVFTCRNEPIEPLHWDNYRMRYFMPFKFMNKTFLGIWSKDNYIEDIYLYTGFHLEKLADTILIGDLNSNVIWDSHHGYRTHSDFNELMASIKHISAYHDQSGEKFGKETQPTFFMYRKINRPYHIDYAYVPKGTQFEISFGSSHFLEYSDHLPMVLDL</sequence>
<dbReference type="Proteomes" id="UP000051957">
    <property type="component" value="Unassembled WGS sequence"/>
</dbReference>
<comment type="caution">
    <text evidence="1">The sequence shown here is derived from an EMBL/GenBank/DDBJ whole genome shotgun (WGS) entry which is preliminary data.</text>
</comment>
<proteinExistence type="predicted"/>